<evidence type="ECO:0000256" key="1">
    <source>
        <dbReference type="ARBA" id="ARBA00022612"/>
    </source>
</evidence>
<dbReference type="AlphaFoldDB" id="A0A6M3M973"/>
<dbReference type="NCBIfam" id="TIGR01760">
    <property type="entry name" value="tape_meas_TP901"/>
    <property type="match status" value="1"/>
</dbReference>
<proteinExistence type="predicted"/>
<dbReference type="Pfam" id="PF10145">
    <property type="entry name" value="PhageMin_Tail"/>
    <property type="match status" value="1"/>
</dbReference>
<dbReference type="PANTHER" id="PTHR37813:SF1">
    <property type="entry name" value="FELS-2 PROPHAGE PROTEIN"/>
    <property type="match status" value="1"/>
</dbReference>
<dbReference type="PANTHER" id="PTHR37813">
    <property type="entry name" value="FELS-2 PROPHAGE PROTEIN"/>
    <property type="match status" value="1"/>
</dbReference>
<evidence type="ECO:0000259" key="3">
    <source>
        <dbReference type="Pfam" id="PF10145"/>
    </source>
</evidence>
<sequence length="695" mass="73834">MAGAMGGFVAGSIVGKLVLDKTGWNQSVASVKTDKNKLTASAGNINKSFAAVGKGMMIAGGMIVASFGTMIKKTADAGDQVAKLSKKLGISTELLSGYRLAAELGGSSLEGFATGMRRLASNVVDADRGLLESQRAFSDLGISVKDSEGNIKDMEEVLLEVADRFSMMEDGTIKAALAQDLFGRSGLEMIPMLNEGREGMKRHREEAERLGMVFSREAAVACEDFKDRLTELKRGIGGATKEIAMQLMPIVTNLVIKVKEVVIKVQEWIAAHPGLFNMIVKVTGALGGFMLVVGPILVILPQLATGIGMVGSAFALLTGPAGLAVLAIGGVALAIYQLMKTHREAIDNIRKIAAEIKAEGITGEQFALVWIRASKIGGEALQEWEELAKRFKGNYTDTITAILTEPKYDKLKQILDDVSSGLITMADVAKDITQDGIYLKDSVLGAALGMTTLGQQAELAFNKIILGEQNAINISSELAEEGPELTLAWEQFYATCDDGQRRFQEGLMASITAVRALNQAEIDAAAISQKAAEQRTTGQAMVYDAAKGLLGKLAMKSKAAAYALAIINTAEGVTKALTATIPPWNIILAAITAAAGAAEISTIASTSLPTFAKGGYIEGAGIVGEKGPELFIPERPGMIIPAPITSQMFSPSINIETGAIVISPRTFDRNSAREAAEMLFREIKWQYRRFGQQGA</sequence>
<name>A0A6M3M973_9ZZZZ</name>
<feature type="domain" description="Phage tail tape measure protein" evidence="3">
    <location>
        <begin position="28"/>
        <end position="183"/>
    </location>
</feature>
<feature type="transmembrane region" description="Helical" evidence="2">
    <location>
        <begin position="312"/>
        <end position="336"/>
    </location>
</feature>
<reference evidence="4" key="1">
    <citation type="submission" date="2020-03" db="EMBL/GenBank/DDBJ databases">
        <title>The deep terrestrial virosphere.</title>
        <authorList>
            <person name="Holmfeldt K."/>
            <person name="Nilsson E."/>
            <person name="Simone D."/>
            <person name="Lopez-Fernandez M."/>
            <person name="Wu X."/>
            <person name="de Brujin I."/>
            <person name="Lundin D."/>
            <person name="Andersson A."/>
            <person name="Bertilsson S."/>
            <person name="Dopson M."/>
        </authorList>
    </citation>
    <scope>NUCLEOTIDE SEQUENCE</scope>
    <source>
        <strain evidence="4">MM171B00326</strain>
    </source>
</reference>
<gene>
    <name evidence="4" type="ORF">MM171B00326_0006</name>
</gene>
<protein>
    <submittedName>
        <fullName evidence="4">Putative tail protein</fullName>
    </submittedName>
</protein>
<dbReference type="InterPro" id="IPR010090">
    <property type="entry name" value="Phage_tape_meas"/>
</dbReference>
<keyword evidence="2" id="KW-0472">Membrane</keyword>
<evidence type="ECO:0000256" key="2">
    <source>
        <dbReference type="SAM" id="Phobius"/>
    </source>
</evidence>
<organism evidence="4">
    <name type="scientific">viral metagenome</name>
    <dbReference type="NCBI Taxonomy" id="1070528"/>
    <lineage>
        <taxon>unclassified sequences</taxon>
        <taxon>metagenomes</taxon>
        <taxon>organismal metagenomes</taxon>
    </lineage>
</organism>
<keyword evidence="2" id="KW-0812">Transmembrane</keyword>
<feature type="transmembrane region" description="Helical" evidence="2">
    <location>
        <begin position="278"/>
        <end position="300"/>
    </location>
</feature>
<dbReference type="EMBL" id="MT143881">
    <property type="protein sequence ID" value="QJB04371.1"/>
    <property type="molecule type" value="Genomic_DNA"/>
</dbReference>
<keyword evidence="1" id="KW-1188">Viral release from host cell</keyword>
<accession>A0A6M3M973</accession>
<evidence type="ECO:0000313" key="4">
    <source>
        <dbReference type="EMBL" id="QJB04371.1"/>
    </source>
</evidence>
<keyword evidence="2" id="KW-1133">Transmembrane helix</keyword>